<dbReference type="AlphaFoldDB" id="A0A9D2IDG8"/>
<proteinExistence type="inferred from homology"/>
<dbReference type="Proteomes" id="UP000824132">
    <property type="component" value="Unassembled WGS sequence"/>
</dbReference>
<evidence type="ECO:0000256" key="3">
    <source>
        <dbReference type="ARBA" id="ARBA00023125"/>
    </source>
</evidence>
<keyword evidence="4" id="KW-0233">DNA recombination</keyword>
<dbReference type="InterPro" id="IPR011010">
    <property type="entry name" value="DNA_brk_join_enz"/>
</dbReference>
<dbReference type="PANTHER" id="PTHR30629">
    <property type="entry name" value="PROPHAGE INTEGRASE"/>
    <property type="match status" value="1"/>
</dbReference>
<gene>
    <name evidence="7" type="ORF">H9727_05185</name>
</gene>
<dbReference type="Gene3D" id="1.10.443.10">
    <property type="entry name" value="Intergrase catalytic core"/>
    <property type="match status" value="1"/>
</dbReference>
<dbReference type="InterPro" id="IPR004107">
    <property type="entry name" value="Integrase_SAM-like_N"/>
</dbReference>
<keyword evidence="2" id="KW-0229">DNA integration</keyword>
<dbReference type="GO" id="GO:0003677">
    <property type="term" value="F:DNA binding"/>
    <property type="evidence" value="ECO:0007669"/>
    <property type="project" value="UniProtKB-KW"/>
</dbReference>
<evidence type="ECO:0000256" key="2">
    <source>
        <dbReference type="ARBA" id="ARBA00022908"/>
    </source>
</evidence>
<comment type="similarity">
    <text evidence="1">Belongs to the 'phage' integrase family.</text>
</comment>
<reference evidence="7" key="2">
    <citation type="submission" date="2021-04" db="EMBL/GenBank/DDBJ databases">
        <authorList>
            <person name="Gilroy R."/>
        </authorList>
    </citation>
    <scope>NUCLEOTIDE SEQUENCE</scope>
    <source>
        <strain evidence="7">CHK187-5294</strain>
    </source>
</reference>
<name>A0A9D2IDG8_9FIRM</name>
<reference evidence="7" key="1">
    <citation type="journal article" date="2021" name="PeerJ">
        <title>Extensive microbial diversity within the chicken gut microbiome revealed by metagenomics and culture.</title>
        <authorList>
            <person name="Gilroy R."/>
            <person name="Ravi A."/>
            <person name="Getino M."/>
            <person name="Pursley I."/>
            <person name="Horton D.L."/>
            <person name="Alikhan N.F."/>
            <person name="Baker D."/>
            <person name="Gharbi K."/>
            <person name="Hall N."/>
            <person name="Watson M."/>
            <person name="Adriaenssens E.M."/>
            <person name="Foster-Nyarko E."/>
            <person name="Jarju S."/>
            <person name="Secka A."/>
            <person name="Antonio M."/>
            <person name="Oren A."/>
            <person name="Chaudhuri R.R."/>
            <person name="La Ragione R."/>
            <person name="Hildebrand F."/>
            <person name="Pallen M.J."/>
        </authorList>
    </citation>
    <scope>NUCLEOTIDE SEQUENCE</scope>
    <source>
        <strain evidence="7">CHK187-5294</strain>
    </source>
</reference>
<dbReference type="InterPro" id="IPR050808">
    <property type="entry name" value="Phage_Integrase"/>
</dbReference>
<dbReference type="GO" id="GO:0015074">
    <property type="term" value="P:DNA integration"/>
    <property type="evidence" value="ECO:0007669"/>
    <property type="project" value="UniProtKB-KW"/>
</dbReference>
<dbReference type="InterPro" id="IPR010998">
    <property type="entry name" value="Integrase_recombinase_N"/>
</dbReference>
<dbReference type="SUPFAM" id="SSF56349">
    <property type="entry name" value="DNA breaking-rejoining enzymes"/>
    <property type="match status" value="1"/>
</dbReference>
<feature type="domain" description="Integrase SAM-like N-terminal" evidence="6">
    <location>
        <begin position="165"/>
        <end position="222"/>
    </location>
</feature>
<evidence type="ECO:0000256" key="4">
    <source>
        <dbReference type="ARBA" id="ARBA00023172"/>
    </source>
</evidence>
<evidence type="ECO:0000256" key="1">
    <source>
        <dbReference type="ARBA" id="ARBA00008857"/>
    </source>
</evidence>
<dbReference type="GO" id="GO:0006310">
    <property type="term" value="P:DNA recombination"/>
    <property type="evidence" value="ECO:0007669"/>
    <property type="project" value="UniProtKB-KW"/>
</dbReference>
<evidence type="ECO:0000259" key="6">
    <source>
        <dbReference type="Pfam" id="PF14659"/>
    </source>
</evidence>
<sequence length="425" mass="48703">MNYNLEFIRTVFTKANHLIDELTELRDGAIFAMGAYAGDRNAATEEPAQTTYTEISPGEPPAPLNKKSPAEAEQGKESEFLGFTDKEISKMSKQFRKIFKANGFIAHVRKRKCSKYAWSYEIRYRRNGYNIVASAPNLTDAKARFIEKLKNAEQILPKVSKVPQTFQEFAIFYFTNYRKKKVAEQTYRSDISRFKNHIAPHFQSTPIKQIIPSDCNSLLDSLLAKNKNKTAEEVYGLLNTIFKGAIAHHIISINPMDIIPAIDHEREHGTALTKKEEKNLLESFAGTKYERLFAIALYTGLRPNEYPTARIDGAFIIAKNSKRKGKRKKEVIKKIPITPMLRPYLEGAETIEFASYDQMNNRLKKILPFHKLYDLRTTFYTRCKECGISKAARNEFMGHSEGVLDEAYSDLSDDFLLREGSKLKY</sequence>
<keyword evidence="3" id="KW-0238">DNA-binding</keyword>
<accession>A0A9D2IDG8</accession>
<comment type="caution">
    <text evidence="7">The sequence shown here is derived from an EMBL/GenBank/DDBJ whole genome shotgun (WGS) entry which is preliminary data.</text>
</comment>
<evidence type="ECO:0000313" key="8">
    <source>
        <dbReference type="Proteomes" id="UP000824132"/>
    </source>
</evidence>
<organism evidence="7 8">
    <name type="scientific">Candidatus Borkfalkia avistercoris</name>
    <dbReference type="NCBI Taxonomy" id="2838504"/>
    <lineage>
        <taxon>Bacteria</taxon>
        <taxon>Bacillati</taxon>
        <taxon>Bacillota</taxon>
        <taxon>Clostridia</taxon>
        <taxon>Christensenellales</taxon>
        <taxon>Christensenellaceae</taxon>
        <taxon>Candidatus Borkfalkia</taxon>
    </lineage>
</organism>
<dbReference type="InterPro" id="IPR013762">
    <property type="entry name" value="Integrase-like_cat_sf"/>
</dbReference>
<evidence type="ECO:0000256" key="5">
    <source>
        <dbReference type="SAM" id="MobiDB-lite"/>
    </source>
</evidence>
<protein>
    <submittedName>
        <fullName evidence="7">Site-specific integrase</fullName>
    </submittedName>
</protein>
<evidence type="ECO:0000313" key="7">
    <source>
        <dbReference type="EMBL" id="HIZ03661.1"/>
    </source>
</evidence>
<dbReference type="Pfam" id="PF14659">
    <property type="entry name" value="Phage_int_SAM_3"/>
    <property type="match status" value="1"/>
</dbReference>
<feature type="region of interest" description="Disordered" evidence="5">
    <location>
        <begin position="42"/>
        <end position="76"/>
    </location>
</feature>
<dbReference type="EMBL" id="DXCL01000026">
    <property type="protein sequence ID" value="HIZ03661.1"/>
    <property type="molecule type" value="Genomic_DNA"/>
</dbReference>
<dbReference type="Gene3D" id="1.10.150.130">
    <property type="match status" value="1"/>
</dbReference>
<dbReference type="PANTHER" id="PTHR30629:SF2">
    <property type="entry name" value="PROPHAGE INTEGRASE INTS-RELATED"/>
    <property type="match status" value="1"/>
</dbReference>